<comment type="pathway">
    <text evidence="4">Amino-acid biosynthesis; L-leucine biosynthesis; L-leucine from 3-methyl-2-oxobutanoate: step 4/4.</text>
</comment>
<evidence type="ECO:0000256" key="13">
    <source>
        <dbReference type="ARBA" id="ARBA00049229"/>
    </source>
</evidence>
<dbReference type="InterPro" id="IPR036038">
    <property type="entry name" value="Aminotransferase-like"/>
</dbReference>
<evidence type="ECO:0000256" key="10">
    <source>
        <dbReference type="ARBA" id="ARBA00023304"/>
    </source>
</evidence>
<sequence>MYMTDLVFNVERTSNPTSPERLAEILANPGFGHYRTDHMVTIDWTEDKGWHNAAVVPYAPISLDPIASVLHYGQAIFEGLKAYRQPDGSIKTFRPEANAERMQRSAERMAMPKLPTELFIESLRMLVDIDQDWVPAAGGEESLYLRPFMIATEPSLGVRPANSYTFMLVASPAGAYFKGGINPVSVWLSEDYVRACPGGTGAAKFAGNYAASLVAQAQAAEKGCDQVVWLDAIERTYVEEMGGMNLFFVYGTGNDARVVTPRLSGSLLPGVTRASLLQVAQDLGYAVSEELVSTESWRDDALSGAMSETFACGTAAVITPVGEVKSNHGDFTIGGGVSGEITMQLRETLTGIQRGTIDDTHGWMHTLV</sequence>
<evidence type="ECO:0000256" key="8">
    <source>
        <dbReference type="ARBA" id="ARBA00022679"/>
    </source>
</evidence>
<evidence type="ECO:0000256" key="6">
    <source>
        <dbReference type="ARBA" id="ARBA00022576"/>
    </source>
</evidence>
<comment type="catalytic activity">
    <reaction evidence="11 17">
        <text>L-valine + 2-oxoglutarate = 3-methyl-2-oxobutanoate + L-glutamate</text>
        <dbReference type="Rhea" id="RHEA:24813"/>
        <dbReference type="ChEBI" id="CHEBI:11851"/>
        <dbReference type="ChEBI" id="CHEBI:16810"/>
        <dbReference type="ChEBI" id="CHEBI:29985"/>
        <dbReference type="ChEBI" id="CHEBI:57762"/>
        <dbReference type="EC" id="2.6.1.42"/>
    </reaction>
</comment>
<evidence type="ECO:0000256" key="1">
    <source>
        <dbReference type="ARBA" id="ARBA00001933"/>
    </source>
</evidence>
<comment type="similarity">
    <text evidence="5 15">Belongs to the class-IV pyridoxal-phosphate-dependent aminotransferase family.</text>
</comment>
<dbReference type="InterPro" id="IPR018300">
    <property type="entry name" value="Aminotrans_IV_CS"/>
</dbReference>
<keyword evidence="6 17" id="KW-0032">Aminotransferase</keyword>
<dbReference type="GO" id="GO:0052655">
    <property type="term" value="F:L-valine-2-oxoglutarate transaminase activity"/>
    <property type="evidence" value="ECO:0007669"/>
    <property type="project" value="RHEA"/>
</dbReference>
<dbReference type="NCBIfam" id="NF009897">
    <property type="entry name" value="PRK13357.1"/>
    <property type="match status" value="1"/>
</dbReference>
<evidence type="ECO:0000256" key="3">
    <source>
        <dbReference type="ARBA" id="ARBA00004931"/>
    </source>
</evidence>
<accession>L1MFY1</accession>
<feature type="modified residue" description="N6-(pyridoxal phosphate)lysine" evidence="14">
    <location>
        <position position="204"/>
    </location>
</feature>
<reference evidence="18 19" key="1">
    <citation type="submission" date="2012-05" db="EMBL/GenBank/DDBJ databases">
        <authorList>
            <person name="Weinstock G."/>
            <person name="Sodergren E."/>
            <person name="Lobos E.A."/>
            <person name="Fulton L."/>
            <person name="Fulton R."/>
            <person name="Courtney L."/>
            <person name="Fronick C."/>
            <person name="O'Laughlin M."/>
            <person name="Godfrey J."/>
            <person name="Wilson R.M."/>
            <person name="Miner T."/>
            <person name="Farmer C."/>
            <person name="Delehaunty K."/>
            <person name="Cordes M."/>
            <person name="Minx P."/>
            <person name="Tomlinson C."/>
            <person name="Chen J."/>
            <person name="Wollam A."/>
            <person name="Pepin K.H."/>
            <person name="Bhonagiri V."/>
            <person name="Zhang X."/>
            <person name="Suruliraj S."/>
            <person name="Warren W."/>
            <person name="Mitreva M."/>
            <person name="Mardis E.R."/>
            <person name="Wilson R.K."/>
        </authorList>
    </citation>
    <scope>NUCLEOTIDE SEQUENCE [LARGE SCALE GENOMIC DNA]</scope>
    <source>
        <strain evidence="18 19">F0235</strain>
    </source>
</reference>
<dbReference type="InterPro" id="IPR005786">
    <property type="entry name" value="B_amino_transII"/>
</dbReference>
<keyword evidence="8 17" id="KW-0808">Transferase</keyword>
<evidence type="ECO:0000256" key="15">
    <source>
        <dbReference type="RuleBase" id="RU004106"/>
    </source>
</evidence>
<dbReference type="PATRIC" id="fig|1035195.3.peg.1549"/>
<keyword evidence="9 16" id="KW-0663">Pyridoxal phosphate</keyword>
<gene>
    <name evidence="18" type="ORF">HMPREF9997_01714</name>
</gene>
<evidence type="ECO:0000256" key="12">
    <source>
        <dbReference type="ARBA" id="ARBA00048798"/>
    </source>
</evidence>
<evidence type="ECO:0000256" key="5">
    <source>
        <dbReference type="ARBA" id="ARBA00009320"/>
    </source>
</evidence>
<proteinExistence type="inferred from homology"/>
<dbReference type="PROSITE" id="PS00770">
    <property type="entry name" value="AA_TRANSFER_CLASS_4"/>
    <property type="match status" value="1"/>
</dbReference>
<comment type="pathway">
    <text evidence="2">Amino-acid biosynthesis; L-isoleucine biosynthesis; L-isoleucine from 2-oxobutanoate: step 4/4.</text>
</comment>
<keyword evidence="7 17" id="KW-0028">Amino-acid biosynthesis</keyword>
<dbReference type="GO" id="GO:0009099">
    <property type="term" value="P:L-valine biosynthetic process"/>
    <property type="evidence" value="ECO:0007669"/>
    <property type="project" value="UniProtKB-UniPathway"/>
</dbReference>
<dbReference type="EMBL" id="AMEM01000022">
    <property type="protein sequence ID" value="EKX89811.1"/>
    <property type="molecule type" value="Genomic_DNA"/>
</dbReference>
<comment type="pathway">
    <text evidence="3">Amino-acid biosynthesis; L-valine biosynthesis; L-valine from pyruvate: step 4/4.</text>
</comment>
<dbReference type="PIRSF" id="PIRSF006468">
    <property type="entry name" value="BCAT1"/>
    <property type="match status" value="1"/>
</dbReference>
<dbReference type="GO" id="GO:0052656">
    <property type="term" value="F:L-isoleucine-2-oxoglutarate transaminase activity"/>
    <property type="evidence" value="ECO:0007669"/>
    <property type="project" value="RHEA"/>
</dbReference>
<comment type="catalytic activity">
    <reaction evidence="12 17">
        <text>L-isoleucine + 2-oxoglutarate = (S)-3-methyl-2-oxopentanoate + L-glutamate</text>
        <dbReference type="Rhea" id="RHEA:24801"/>
        <dbReference type="ChEBI" id="CHEBI:16810"/>
        <dbReference type="ChEBI" id="CHEBI:29985"/>
        <dbReference type="ChEBI" id="CHEBI:35146"/>
        <dbReference type="ChEBI" id="CHEBI:58045"/>
        <dbReference type="EC" id="2.6.1.42"/>
    </reaction>
</comment>
<dbReference type="UniPathway" id="UPA00048">
    <property type="reaction ID" value="UER00073"/>
</dbReference>
<evidence type="ECO:0000313" key="19">
    <source>
        <dbReference type="Proteomes" id="UP000010445"/>
    </source>
</evidence>
<evidence type="ECO:0000256" key="9">
    <source>
        <dbReference type="ARBA" id="ARBA00022898"/>
    </source>
</evidence>
<keyword evidence="19" id="KW-1185">Reference proteome</keyword>
<dbReference type="InterPro" id="IPR043131">
    <property type="entry name" value="BCAT-like_N"/>
</dbReference>
<dbReference type="Gene3D" id="3.20.10.10">
    <property type="entry name" value="D-amino Acid Aminotransferase, subunit A, domain 2"/>
    <property type="match status" value="1"/>
</dbReference>
<dbReference type="UniPathway" id="UPA00049">
    <property type="reaction ID" value="UER00062"/>
</dbReference>
<dbReference type="Gene3D" id="3.30.470.10">
    <property type="match status" value="1"/>
</dbReference>
<dbReference type="EC" id="2.6.1.42" evidence="17"/>
<evidence type="ECO:0000313" key="18">
    <source>
        <dbReference type="EMBL" id="EKX89811.1"/>
    </source>
</evidence>
<evidence type="ECO:0000256" key="11">
    <source>
        <dbReference type="ARBA" id="ARBA00048212"/>
    </source>
</evidence>
<organism evidence="18 19">
    <name type="scientific">Corynebacterium durum F0235</name>
    <dbReference type="NCBI Taxonomy" id="1035195"/>
    <lineage>
        <taxon>Bacteria</taxon>
        <taxon>Bacillati</taxon>
        <taxon>Actinomycetota</taxon>
        <taxon>Actinomycetes</taxon>
        <taxon>Mycobacteriales</taxon>
        <taxon>Corynebacteriaceae</taxon>
        <taxon>Corynebacterium</taxon>
    </lineage>
</organism>
<dbReference type="Pfam" id="PF01063">
    <property type="entry name" value="Aminotran_4"/>
    <property type="match status" value="1"/>
</dbReference>
<dbReference type="GO" id="GO:0009097">
    <property type="term" value="P:isoleucine biosynthetic process"/>
    <property type="evidence" value="ECO:0007669"/>
    <property type="project" value="UniProtKB-UniPathway"/>
</dbReference>
<dbReference type="NCBIfam" id="TIGR01123">
    <property type="entry name" value="ilvE_II"/>
    <property type="match status" value="1"/>
</dbReference>
<evidence type="ECO:0000256" key="14">
    <source>
        <dbReference type="PIRSR" id="PIRSR006468-1"/>
    </source>
</evidence>
<keyword evidence="10 17" id="KW-0100">Branched-chain amino acid biosynthesis</keyword>
<dbReference type="AlphaFoldDB" id="L1MFY1"/>
<protein>
    <recommendedName>
        <fullName evidence="17">Branched-chain-amino-acid aminotransferase</fullName>
        <ecNumber evidence="17">2.6.1.42</ecNumber>
    </recommendedName>
</protein>
<dbReference type="HOGENOM" id="CLU_031922_0_2_11"/>
<comment type="cofactor">
    <cofactor evidence="1 16">
        <name>pyridoxal 5'-phosphate</name>
        <dbReference type="ChEBI" id="CHEBI:597326"/>
    </cofactor>
</comment>
<evidence type="ECO:0000256" key="2">
    <source>
        <dbReference type="ARBA" id="ARBA00004824"/>
    </source>
</evidence>
<evidence type="ECO:0000256" key="4">
    <source>
        <dbReference type="ARBA" id="ARBA00005072"/>
    </source>
</evidence>
<dbReference type="UniPathway" id="UPA00047">
    <property type="reaction ID" value="UER00058"/>
</dbReference>
<dbReference type="PANTHER" id="PTHR11825:SF44">
    <property type="entry name" value="BRANCHED-CHAIN-AMINO-ACID AMINOTRANSFERASE"/>
    <property type="match status" value="1"/>
</dbReference>
<dbReference type="CDD" id="cd01557">
    <property type="entry name" value="BCAT_beta_family"/>
    <property type="match status" value="1"/>
</dbReference>
<dbReference type="PANTHER" id="PTHR11825">
    <property type="entry name" value="SUBGROUP IIII AMINOTRANSFERASE"/>
    <property type="match status" value="1"/>
</dbReference>
<comment type="caution">
    <text evidence="18">The sequence shown here is derived from an EMBL/GenBank/DDBJ whole genome shotgun (WGS) entry which is preliminary data.</text>
</comment>
<evidence type="ECO:0000256" key="7">
    <source>
        <dbReference type="ARBA" id="ARBA00022605"/>
    </source>
</evidence>
<evidence type="ECO:0000256" key="16">
    <source>
        <dbReference type="RuleBase" id="RU004516"/>
    </source>
</evidence>
<dbReference type="InterPro" id="IPR001544">
    <property type="entry name" value="Aminotrans_IV"/>
</dbReference>
<name>L1MFY1_9CORY</name>
<dbReference type="Proteomes" id="UP000010445">
    <property type="component" value="Unassembled WGS sequence"/>
</dbReference>
<dbReference type="GO" id="GO:0052654">
    <property type="term" value="F:L-leucine-2-oxoglutarate transaminase activity"/>
    <property type="evidence" value="ECO:0007669"/>
    <property type="project" value="RHEA"/>
</dbReference>
<dbReference type="InterPro" id="IPR043132">
    <property type="entry name" value="BCAT-like_C"/>
</dbReference>
<dbReference type="eggNOG" id="COG0115">
    <property type="taxonomic scope" value="Bacteria"/>
</dbReference>
<dbReference type="GO" id="GO:0009098">
    <property type="term" value="P:L-leucine biosynthetic process"/>
    <property type="evidence" value="ECO:0007669"/>
    <property type="project" value="UniProtKB-UniPathway"/>
</dbReference>
<dbReference type="InterPro" id="IPR033939">
    <property type="entry name" value="BCAT_family"/>
</dbReference>
<comment type="catalytic activity">
    <reaction evidence="13 17">
        <text>L-leucine + 2-oxoglutarate = 4-methyl-2-oxopentanoate + L-glutamate</text>
        <dbReference type="Rhea" id="RHEA:18321"/>
        <dbReference type="ChEBI" id="CHEBI:16810"/>
        <dbReference type="ChEBI" id="CHEBI:17865"/>
        <dbReference type="ChEBI" id="CHEBI:29985"/>
        <dbReference type="ChEBI" id="CHEBI:57427"/>
        <dbReference type="EC" id="2.6.1.42"/>
    </reaction>
</comment>
<dbReference type="STRING" id="1035195.HMPREF9997_01714"/>
<dbReference type="SUPFAM" id="SSF56752">
    <property type="entry name" value="D-aminoacid aminotransferase-like PLP-dependent enzymes"/>
    <property type="match status" value="1"/>
</dbReference>
<evidence type="ECO:0000256" key="17">
    <source>
        <dbReference type="RuleBase" id="RU004517"/>
    </source>
</evidence>